<gene>
    <name evidence="2" type="ORF">IQ13_4127</name>
</gene>
<keyword evidence="1" id="KW-1133">Transmembrane helix</keyword>
<dbReference type="RefSeq" id="WP_144888587.1">
    <property type="nucleotide sequence ID" value="NZ_VLLE01000007.1"/>
</dbReference>
<evidence type="ECO:0000256" key="1">
    <source>
        <dbReference type="SAM" id="Phobius"/>
    </source>
</evidence>
<dbReference type="OrthoDB" id="9862893at2"/>
<dbReference type="EMBL" id="VLLE01000007">
    <property type="protein sequence ID" value="TWI78441.1"/>
    <property type="molecule type" value="Genomic_DNA"/>
</dbReference>
<evidence type="ECO:0000313" key="2">
    <source>
        <dbReference type="EMBL" id="TWI78441.1"/>
    </source>
</evidence>
<reference evidence="2 3" key="1">
    <citation type="journal article" date="2015" name="Stand. Genomic Sci.">
        <title>Genomic Encyclopedia of Bacterial and Archaeal Type Strains, Phase III: the genomes of soil and plant-associated and newly described type strains.</title>
        <authorList>
            <person name="Whitman W.B."/>
            <person name="Woyke T."/>
            <person name="Klenk H.P."/>
            <person name="Zhou Y."/>
            <person name="Lilburn T.G."/>
            <person name="Beck B.J."/>
            <person name="De Vos P."/>
            <person name="Vandamme P."/>
            <person name="Eisen J.A."/>
            <person name="Garrity G."/>
            <person name="Hugenholtz P."/>
            <person name="Kyrpides N.C."/>
        </authorList>
    </citation>
    <scope>NUCLEOTIDE SEQUENCE [LARGE SCALE GENOMIC DNA]</scope>
    <source>
        <strain evidence="2 3">CGMCC 1.7271</strain>
    </source>
</reference>
<organism evidence="2 3">
    <name type="scientific">Lacibacter cauensis</name>
    <dbReference type="NCBI Taxonomy" id="510947"/>
    <lineage>
        <taxon>Bacteria</taxon>
        <taxon>Pseudomonadati</taxon>
        <taxon>Bacteroidota</taxon>
        <taxon>Chitinophagia</taxon>
        <taxon>Chitinophagales</taxon>
        <taxon>Chitinophagaceae</taxon>
        <taxon>Lacibacter</taxon>
    </lineage>
</organism>
<proteinExistence type="predicted"/>
<feature type="transmembrane region" description="Helical" evidence="1">
    <location>
        <begin position="12"/>
        <end position="33"/>
    </location>
</feature>
<dbReference type="AlphaFoldDB" id="A0A562SAS9"/>
<comment type="caution">
    <text evidence="2">The sequence shown here is derived from an EMBL/GenBank/DDBJ whole genome shotgun (WGS) entry which is preliminary data.</text>
</comment>
<sequence length="68" mass="7189">MQTHSKTAGMRLRSSVLLIAIIGNLIFSVVFVLSTGVHVVKSGSAAQQTATAEKEPAKEKVLVLAQIN</sequence>
<keyword evidence="3" id="KW-1185">Reference proteome</keyword>
<name>A0A562SAS9_9BACT</name>
<keyword evidence="1" id="KW-0472">Membrane</keyword>
<evidence type="ECO:0000313" key="3">
    <source>
        <dbReference type="Proteomes" id="UP000316167"/>
    </source>
</evidence>
<keyword evidence="1" id="KW-0812">Transmembrane</keyword>
<dbReference type="Proteomes" id="UP000316167">
    <property type="component" value="Unassembled WGS sequence"/>
</dbReference>
<protein>
    <submittedName>
        <fullName evidence="2">Uncharacterized protein</fullName>
    </submittedName>
</protein>
<accession>A0A562SAS9</accession>